<evidence type="ECO:0000313" key="1">
    <source>
        <dbReference type="EMBL" id="KAK8068297.1"/>
    </source>
</evidence>
<sequence length="66" mass="7034">MLKTRGTAVAVLLMHTQLGVKPARKKPQTVARQAAAATFLVDAPQQHAVGYAAIRAGTCSTMLRME</sequence>
<accession>A0ABR1VAR8</accession>
<organism evidence="1 2">
    <name type="scientific">Apiospora saccharicola</name>
    <dbReference type="NCBI Taxonomy" id="335842"/>
    <lineage>
        <taxon>Eukaryota</taxon>
        <taxon>Fungi</taxon>
        <taxon>Dikarya</taxon>
        <taxon>Ascomycota</taxon>
        <taxon>Pezizomycotina</taxon>
        <taxon>Sordariomycetes</taxon>
        <taxon>Xylariomycetidae</taxon>
        <taxon>Amphisphaeriales</taxon>
        <taxon>Apiosporaceae</taxon>
        <taxon>Apiospora</taxon>
    </lineage>
</organism>
<dbReference type="EMBL" id="JAQQWM010000004">
    <property type="protein sequence ID" value="KAK8068297.1"/>
    <property type="molecule type" value="Genomic_DNA"/>
</dbReference>
<evidence type="ECO:0000313" key="2">
    <source>
        <dbReference type="Proteomes" id="UP001446871"/>
    </source>
</evidence>
<keyword evidence="2" id="KW-1185">Reference proteome</keyword>
<protein>
    <recommendedName>
        <fullName evidence="3">Secreted protein</fullName>
    </recommendedName>
</protein>
<name>A0ABR1VAR8_9PEZI</name>
<reference evidence="1 2" key="1">
    <citation type="submission" date="2023-01" db="EMBL/GenBank/DDBJ databases">
        <title>Analysis of 21 Apiospora genomes using comparative genomics revels a genus with tremendous synthesis potential of carbohydrate active enzymes and secondary metabolites.</title>
        <authorList>
            <person name="Sorensen T."/>
        </authorList>
    </citation>
    <scope>NUCLEOTIDE SEQUENCE [LARGE SCALE GENOMIC DNA]</scope>
    <source>
        <strain evidence="1 2">CBS 83171</strain>
    </source>
</reference>
<proteinExistence type="predicted"/>
<evidence type="ECO:0008006" key="3">
    <source>
        <dbReference type="Google" id="ProtNLM"/>
    </source>
</evidence>
<gene>
    <name evidence="1" type="ORF">PG996_007409</name>
</gene>
<dbReference type="Proteomes" id="UP001446871">
    <property type="component" value="Unassembled WGS sequence"/>
</dbReference>
<comment type="caution">
    <text evidence="1">The sequence shown here is derived from an EMBL/GenBank/DDBJ whole genome shotgun (WGS) entry which is preliminary data.</text>
</comment>